<dbReference type="Pfam" id="PF13472">
    <property type="entry name" value="Lipase_GDSL_2"/>
    <property type="match status" value="1"/>
</dbReference>
<reference evidence="2 3" key="1">
    <citation type="submission" date="2020-08" db="EMBL/GenBank/DDBJ databases">
        <title>Streptomyces sp. PSKA01 genome sequencing and assembly.</title>
        <authorList>
            <person name="Mandal S."/>
            <person name="Maiti P.K."/>
            <person name="Das P."/>
        </authorList>
    </citation>
    <scope>NUCLEOTIDE SEQUENCE [LARGE SCALE GENOMIC DNA]</scope>
    <source>
        <strain evidence="2 3">PSKA01</strain>
    </source>
</reference>
<gene>
    <name evidence="2" type="ORF">H4N64_24775</name>
</gene>
<dbReference type="SUPFAM" id="SSF52266">
    <property type="entry name" value="SGNH hydrolase"/>
    <property type="match status" value="1"/>
</dbReference>
<evidence type="ECO:0000259" key="1">
    <source>
        <dbReference type="Pfam" id="PF13472"/>
    </source>
</evidence>
<organism evidence="2 3">
    <name type="scientific">Streptomyces cupreus</name>
    <dbReference type="NCBI Taxonomy" id="2759956"/>
    <lineage>
        <taxon>Bacteria</taxon>
        <taxon>Bacillati</taxon>
        <taxon>Actinomycetota</taxon>
        <taxon>Actinomycetes</taxon>
        <taxon>Kitasatosporales</taxon>
        <taxon>Streptomycetaceae</taxon>
        <taxon>Streptomyces</taxon>
    </lineage>
</organism>
<dbReference type="Proteomes" id="UP000584670">
    <property type="component" value="Unassembled WGS sequence"/>
</dbReference>
<feature type="domain" description="SGNH hydrolase-type esterase" evidence="1">
    <location>
        <begin position="10"/>
        <end position="173"/>
    </location>
</feature>
<dbReference type="RefSeq" id="WP_186284617.1">
    <property type="nucleotide sequence ID" value="NZ_JACMSF010000029.1"/>
</dbReference>
<comment type="caution">
    <text evidence="2">The sequence shown here is derived from an EMBL/GenBank/DDBJ whole genome shotgun (WGS) entry which is preliminary data.</text>
</comment>
<protein>
    <recommendedName>
        <fullName evidence="1">SGNH hydrolase-type esterase domain-containing protein</fullName>
    </recommendedName>
</protein>
<proteinExistence type="predicted"/>
<dbReference type="Gene3D" id="3.40.50.1110">
    <property type="entry name" value="SGNH hydrolase"/>
    <property type="match status" value="1"/>
</dbReference>
<keyword evidence="3" id="KW-1185">Reference proteome</keyword>
<evidence type="ECO:0000313" key="2">
    <source>
        <dbReference type="EMBL" id="MBC2904750.1"/>
    </source>
</evidence>
<dbReference type="InterPro" id="IPR036514">
    <property type="entry name" value="SGNH_hydro_sf"/>
</dbReference>
<name>A0A7X1MDI3_9ACTN</name>
<evidence type="ECO:0000313" key="3">
    <source>
        <dbReference type="Proteomes" id="UP000584670"/>
    </source>
</evidence>
<dbReference type="AlphaFoldDB" id="A0A7X1MDI3"/>
<sequence length="190" mass="20365">MASSACRSSAARWLRRSSPRRSGPPDASVVIVSVGANDVRWSDLVRLCAAAPSCDDRASTAFFQNRLARFALDYRRLLHNLAALPHRPAVLVSEYYDPFGPDVDCLGKDGLTQQKVQVLRSRLTALNAVLRQGAETTGFTTVKPNFAGHELCSDQPCVQGAADRAPLHPTDAGGLAIALADQQALPATAR</sequence>
<accession>A0A7X1MDI3</accession>
<dbReference type="InterPro" id="IPR013830">
    <property type="entry name" value="SGNH_hydro"/>
</dbReference>
<dbReference type="EMBL" id="JACMSF010000029">
    <property type="protein sequence ID" value="MBC2904750.1"/>
    <property type="molecule type" value="Genomic_DNA"/>
</dbReference>